<feature type="binding site" evidence="6">
    <location>
        <position position="86"/>
    </location>
    <ligand>
        <name>Mg(2+)</name>
        <dbReference type="ChEBI" id="CHEBI:18420"/>
    </ligand>
</feature>
<dbReference type="InterPro" id="IPR007581">
    <property type="entry name" value="Endonuclease-V"/>
</dbReference>
<dbReference type="EMBL" id="BMZM01000001">
    <property type="protein sequence ID" value="GHC17090.1"/>
    <property type="molecule type" value="Genomic_DNA"/>
</dbReference>
<dbReference type="PANTHER" id="PTHR28511">
    <property type="entry name" value="ENDONUCLEASE V"/>
    <property type="match status" value="1"/>
</dbReference>
<evidence type="ECO:0000256" key="1">
    <source>
        <dbReference type="ARBA" id="ARBA00004496"/>
    </source>
</evidence>
<keyword evidence="6" id="KW-0479">Metal-binding</keyword>
<sequence>MKGPLPNRQGAFFMCNEKHRAKALAFIEQRCLRSDNIQGGHMTSTRQPLHEWTVDPDTAIALQKSLAPRIVRSDQIGEVNHIAGVDIGFEDDGNITRAVIVIMRWPSLEIVERVLHRTPTKMPYIPGLLSFRELPAALEAFEQLSVMPDLLMVDGMGIAHPRRLGIAAHLGLWLDMPAIGVGKSRLCGQHDDVPEARGSWVPLIHRNETIGAVLRTRERVKPLYISTGHRISLENSISWVMQCLTRYKLPEPTRQADRLASRRTAETRRPEGDAAPRQDDLSL</sequence>
<proteinExistence type="inferred from homology"/>
<organism evidence="8 9">
    <name type="scientific">Kushneria pakistanensis</name>
    <dbReference type="NCBI Taxonomy" id="1508770"/>
    <lineage>
        <taxon>Bacteria</taxon>
        <taxon>Pseudomonadati</taxon>
        <taxon>Pseudomonadota</taxon>
        <taxon>Gammaproteobacteria</taxon>
        <taxon>Oceanospirillales</taxon>
        <taxon>Halomonadaceae</taxon>
        <taxon>Kushneria</taxon>
    </lineage>
</organism>
<keyword evidence="3 6" id="KW-0540">Nuclease</keyword>
<dbReference type="Proteomes" id="UP000604243">
    <property type="component" value="Unassembled WGS sequence"/>
</dbReference>
<keyword evidence="5 6" id="KW-0378">Hydrolase</keyword>
<dbReference type="PANTHER" id="PTHR28511:SF1">
    <property type="entry name" value="ENDONUCLEASE V"/>
    <property type="match status" value="1"/>
</dbReference>
<protein>
    <recommendedName>
        <fullName evidence="6">Endonuclease V</fullName>
        <ecNumber evidence="6">3.1.21.7</ecNumber>
    </recommendedName>
    <alternativeName>
        <fullName evidence="6">Deoxyinosine 3'endonuclease</fullName>
    </alternativeName>
    <alternativeName>
        <fullName evidence="6">Deoxyribonuclease V</fullName>
        <shortName evidence="6">DNase V</shortName>
    </alternativeName>
</protein>
<keyword evidence="9" id="KW-1185">Reference proteome</keyword>
<evidence type="ECO:0000256" key="2">
    <source>
        <dbReference type="ARBA" id="ARBA00022490"/>
    </source>
</evidence>
<keyword evidence="6" id="KW-0234">DNA repair</keyword>
<name>A0ABQ3FBG6_9GAMM</name>
<reference evidence="9" key="1">
    <citation type="journal article" date="2019" name="Int. J. Syst. Evol. Microbiol.">
        <title>The Global Catalogue of Microorganisms (GCM) 10K type strain sequencing project: providing services to taxonomists for standard genome sequencing and annotation.</title>
        <authorList>
            <consortium name="The Broad Institute Genomics Platform"/>
            <consortium name="The Broad Institute Genome Sequencing Center for Infectious Disease"/>
            <person name="Wu L."/>
            <person name="Ma J."/>
        </authorList>
    </citation>
    <scope>NUCLEOTIDE SEQUENCE [LARGE SCALE GENOMIC DNA]</scope>
    <source>
        <strain evidence="9">KCTC 42082</strain>
    </source>
</reference>
<comment type="caution">
    <text evidence="8">The sequence shown here is derived from an EMBL/GenBank/DDBJ whole genome shotgun (WGS) entry which is preliminary data.</text>
</comment>
<evidence type="ECO:0000313" key="8">
    <source>
        <dbReference type="EMBL" id="GHC17090.1"/>
    </source>
</evidence>
<dbReference type="NCBIfam" id="NF008629">
    <property type="entry name" value="PRK11617.1"/>
    <property type="match status" value="1"/>
</dbReference>
<feature type="binding site" evidence="6">
    <location>
        <position position="154"/>
    </location>
    <ligand>
        <name>Mg(2+)</name>
        <dbReference type="ChEBI" id="CHEBI:18420"/>
    </ligand>
</feature>
<evidence type="ECO:0000256" key="3">
    <source>
        <dbReference type="ARBA" id="ARBA00022722"/>
    </source>
</evidence>
<feature type="region of interest" description="Disordered" evidence="7">
    <location>
        <begin position="254"/>
        <end position="283"/>
    </location>
</feature>
<comment type="catalytic activity">
    <reaction evidence="6">
        <text>Endonucleolytic cleavage at apurinic or apyrimidinic sites to products with a 5'-phosphate.</text>
        <dbReference type="EC" id="3.1.21.7"/>
    </reaction>
</comment>
<comment type="similarity">
    <text evidence="6">Belongs to the endonuclease V family.</text>
</comment>
<keyword evidence="6" id="KW-0460">Magnesium</keyword>
<dbReference type="HAMAP" id="MF_00801">
    <property type="entry name" value="Endonuclease_5"/>
    <property type="match status" value="1"/>
</dbReference>
<evidence type="ECO:0000313" key="9">
    <source>
        <dbReference type="Proteomes" id="UP000604243"/>
    </source>
</evidence>
<dbReference type="Gene3D" id="3.30.2170.10">
    <property type="entry name" value="archaeoglobus fulgidus dsm 4304 superfamily"/>
    <property type="match status" value="1"/>
</dbReference>
<evidence type="ECO:0000256" key="6">
    <source>
        <dbReference type="HAMAP-Rule" id="MF_00801"/>
    </source>
</evidence>
<accession>A0ABQ3FBG6</accession>
<evidence type="ECO:0000256" key="4">
    <source>
        <dbReference type="ARBA" id="ARBA00022759"/>
    </source>
</evidence>
<dbReference type="Pfam" id="PF04493">
    <property type="entry name" value="Endonuclease_5"/>
    <property type="match status" value="1"/>
</dbReference>
<comment type="cofactor">
    <cofactor evidence="6">
        <name>Mg(2+)</name>
        <dbReference type="ChEBI" id="CHEBI:18420"/>
    </cofactor>
</comment>
<comment type="function">
    <text evidence="6">DNA repair enzyme involved in the repair of deaminated bases. Selectively cleaves double-stranded DNA at the second phosphodiester bond 3' to a deoxyinosine leaving behind the intact lesion on the nicked DNA.</text>
</comment>
<feature type="site" description="Interaction with target DNA" evidence="6">
    <location>
        <position position="124"/>
    </location>
</feature>
<keyword evidence="6" id="KW-0227">DNA damage</keyword>
<evidence type="ECO:0000256" key="5">
    <source>
        <dbReference type="ARBA" id="ARBA00022801"/>
    </source>
</evidence>
<keyword evidence="4 6" id="KW-0255">Endonuclease</keyword>
<comment type="subcellular location">
    <subcellularLocation>
        <location evidence="1 6">Cytoplasm</location>
    </subcellularLocation>
</comment>
<gene>
    <name evidence="6" type="primary">nfi</name>
    <name evidence="8" type="ORF">GCM10010082_05120</name>
</gene>
<evidence type="ECO:0000256" key="7">
    <source>
        <dbReference type="SAM" id="MobiDB-lite"/>
    </source>
</evidence>
<dbReference type="EC" id="3.1.21.7" evidence="6"/>
<dbReference type="CDD" id="cd06559">
    <property type="entry name" value="Endonuclease_V"/>
    <property type="match status" value="1"/>
</dbReference>
<keyword evidence="2 6" id="KW-0963">Cytoplasm</keyword>